<dbReference type="GO" id="GO:0051213">
    <property type="term" value="F:dioxygenase activity"/>
    <property type="evidence" value="ECO:0007669"/>
    <property type="project" value="UniProtKB-KW"/>
</dbReference>
<dbReference type="OrthoDB" id="5084201at2"/>
<keyword evidence="2" id="KW-0472">Membrane</keyword>
<keyword evidence="2" id="KW-1133">Transmembrane helix</keyword>
<proteinExistence type="predicted"/>
<comment type="caution">
    <text evidence="3">The sequence shown here is derived from an EMBL/GenBank/DDBJ whole genome shotgun (WGS) entry which is preliminary data.</text>
</comment>
<name>A0A5J5J6R1_9MICO</name>
<keyword evidence="3" id="KW-0560">Oxidoreductase</keyword>
<evidence type="ECO:0000256" key="2">
    <source>
        <dbReference type="SAM" id="Phobius"/>
    </source>
</evidence>
<feature type="compositionally biased region" description="Low complexity" evidence="1">
    <location>
        <begin position="73"/>
        <end position="90"/>
    </location>
</feature>
<dbReference type="RefSeq" id="WP_150447322.1">
    <property type="nucleotide sequence ID" value="NZ_VYSA01000001.1"/>
</dbReference>
<evidence type="ECO:0000313" key="3">
    <source>
        <dbReference type="EMBL" id="KAA9110548.1"/>
    </source>
</evidence>
<keyword evidence="3" id="KW-0223">Dioxygenase</keyword>
<gene>
    <name evidence="3" type="ORF">F6B43_02435</name>
</gene>
<dbReference type="Proteomes" id="UP000325827">
    <property type="component" value="Unassembled WGS sequence"/>
</dbReference>
<protein>
    <submittedName>
        <fullName evidence="3">Dioxygenase</fullName>
    </submittedName>
</protein>
<sequence length="96" mass="10141">MATGARSRDNRDERERARIYQARLALHEDQIRRRYRDNVLAGIVGGVIVLAIIGAQTAYFVMGPGAPAPVPGSTPSSSVSPEPTTSTAPTSPAPTP</sequence>
<keyword evidence="2" id="KW-0812">Transmembrane</keyword>
<feature type="region of interest" description="Disordered" evidence="1">
    <location>
        <begin position="63"/>
        <end position="96"/>
    </location>
</feature>
<dbReference type="EMBL" id="VYSA01000001">
    <property type="protein sequence ID" value="KAA9110548.1"/>
    <property type="molecule type" value="Genomic_DNA"/>
</dbReference>
<feature type="transmembrane region" description="Helical" evidence="2">
    <location>
        <begin position="39"/>
        <end position="62"/>
    </location>
</feature>
<keyword evidence="4" id="KW-1185">Reference proteome</keyword>
<reference evidence="4" key="1">
    <citation type="submission" date="2019-09" db="EMBL/GenBank/DDBJ databases">
        <title>Mumia zhuanghuii sp. nov. isolated from the intestinal contents of plateau pika (Ochotona curzoniae) in the Qinghai-Tibet plateau of China.</title>
        <authorList>
            <person name="Tian Z."/>
        </authorList>
    </citation>
    <scope>NUCLEOTIDE SEQUENCE [LARGE SCALE GENOMIC DNA]</scope>
    <source>
        <strain evidence="4">JCM 30598</strain>
    </source>
</reference>
<evidence type="ECO:0000256" key="1">
    <source>
        <dbReference type="SAM" id="MobiDB-lite"/>
    </source>
</evidence>
<evidence type="ECO:0000313" key="4">
    <source>
        <dbReference type="Proteomes" id="UP000325827"/>
    </source>
</evidence>
<organism evidence="3 4">
    <name type="scientific">Microbacterium rhizomatis</name>
    <dbReference type="NCBI Taxonomy" id="1631477"/>
    <lineage>
        <taxon>Bacteria</taxon>
        <taxon>Bacillati</taxon>
        <taxon>Actinomycetota</taxon>
        <taxon>Actinomycetes</taxon>
        <taxon>Micrococcales</taxon>
        <taxon>Microbacteriaceae</taxon>
        <taxon>Microbacterium</taxon>
    </lineage>
</organism>
<accession>A0A5J5J6R1</accession>
<dbReference type="AlphaFoldDB" id="A0A5J5J6R1"/>